<dbReference type="AlphaFoldDB" id="A0A067NW12"/>
<proteinExistence type="predicted"/>
<gene>
    <name evidence="1" type="ORF">PLEOSDRAFT_165521</name>
</gene>
<name>A0A067NW12_PLEO1</name>
<sequence>MFWDHSGYASVTNGFRSREPLRVDDVLSTRRSAGSGWPAASKSPRTCSATTDSMIQTQVSSMLDVQAYLASDFLLIVYNAVSHLDRSLITEMKTHFWDFWFSDGSINKINHAIHDTMERYGEWSESMSFNCGIVHEARRVGSGMDAQRVQINVLSHQTSLLLTTTTNNVAARIMSINQTYYTSDVTHKLAMDVYNAAILRFGNCIKKRDTLFITGASESALLELSATVYIYRNGSLRATITVDGNDDPEFAWNDGTQRGPVELCGHCLPLRFAL</sequence>
<dbReference type="VEuPathDB" id="FungiDB:PLEOSDRAFT_165521"/>
<protein>
    <submittedName>
        <fullName evidence="1">Uncharacterized protein</fullName>
    </submittedName>
</protein>
<evidence type="ECO:0000313" key="1">
    <source>
        <dbReference type="EMBL" id="KDQ32253.1"/>
    </source>
</evidence>
<accession>A0A067NW12</accession>
<evidence type="ECO:0000313" key="2">
    <source>
        <dbReference type="Proteomes" id="UP000027073"/>
    </source>
</evidence>
<dbReference type="HOGENOM" id="CLU_1016056_0_0_1"/>
<reference evidence="2" key="1">
    <citation type="journal article" date="2014" name="Proc. Natl. Acad. Sci. U.S.A.">
        <title>Extensive sampling of basidiomycete genomes demonstrates inadequacy of the white-rot/brown-rot paradigm for wood decay fungi.</title>
        <authorList>
            <person name="Riley R."/>
            <person name="Salamov A.A."/>
            <person name="Brown D.W."/>
            <person name="Nagy L.G."/>
            <person name="Floudas D."/>
            <person name="Held B.W."/>
            <person name="Levasseur A."/>
            <person name="Lombard V."/>
            <person name="Morin E."/>
            <person name="Otillar R."/>
            <person name="Lindquist E.A."/>
            <person name="Sun H."/>
            <person name="LaButti K.M."/>
            <person name="Schmutz J."/>
            <person name="Jabbour D."/>
            <person name="Luo H."/>
            <person name="Baker S.E."/>
            <person name="Pisabarro A.G."/>
            <person name="Walton J.D."/>
            <person name="Blanchette R.A."/>
            <person name="Henrissat B."/>
            <person name="Martin F."/>
            <person name="Cullen D."/>
            <person name="Hibbett D.S."/>
            <person name="Grigoriev I.V."/>
        </authorList>
    </citation>
    <scope>NUCLEOTIDE SEQUENCE [LARGE SCALE GENOMIC DNA]</scope>
    <source>
        <strain evidence="2">PC15</strain>
    </source>
</reference>
<dbReference type="InParanoid" id="A0A067NW12"/>
<dbReference type="Proteomes" id="UP000027073">
    <property type="component" value="Unassembled WGS sequence"/>
</dbReference>
<dbReference type="EMBL" id="KL198005">
    <property type="protein sequence ID" value="KDQ32253.1"/>
    <property type="molecule type" value="Genomic_DNA"/>
</dbReference>
<organism evidence="1 2">
    <name type="scientific">Pleurotus ostreatus (strain PC15)</name>
    <name type="common">Oyster mushroom</name>
    <dbReference type="NCBI Taxonomy" id="1137138"/>
    <lineage>
        <taxon>Eukaryota</taxon>
        <taxon>Fungi</taxon>
        <taxon>Dikarya</taxon>
        <taxon>Basidiomycota</taxon>
        <taxon>Agaricomycotina</taxon>
        <taxon>Agaricomycetes</taxon>
        <taxon>Agaricomycetidae</taxon>
        <taxon>Agaricales</taxon>
        <taxon>Pleurotineae</taxon>
        <taxon>Pleurotaceae</taxon>
        <taxon>Pleurotus</taxon>
    </lineage>
</organism>